<comment type="subcellular location">
    <subcellularLocation>
        <location evidence="1 9">Cytoplasm</location>
    </subcellularLocation>
</comment>
<evidence type="ECO:0000256" key="4">
    <source>
        <dbReference type="ARBA" id="ARBA00022694"/>
    </source>
</evidence>
<evidence type="ECO:0000256" key="3">
    <source>
        <dbReference type="ARBA" id="ARBA00022679"/>
    </source>
</evidence>
<sequence precursor="true">MKITSLSSNITDLVFALHNQDVIAYPTEAVFGLGCDPEKKYAVQALLKLKKRSWEKGFILVAAHYTQLKKYINNEALNEAIKTRIFSSWPGPITWVIPAHPATPIWITGTHKSIAVRVSAFEPIQRLSLAFGKALISTSANLTGQPPAMTAEEIREQFGTAFPVLEEAIAGQKKPSIILDALSGKVIRNN</sequence>
<dbReference type="GO" id="GO:0061710">
    <property type="term" value="F:L-threonylcarbamoyladenylate synthase"/>
    <property type="evidence" value="ECO:0007669"/>
    <property type="project" value="UniProtKB-EC"/>
</dbReference>
<evidence type="ECO:0000313" key="12">
    <source>
        <dbReference type="Proteomes" id="UP000003937"/>
    </source>
</evidence>
<evidence type="ECO:0000256" key="8">
    <source>
        <dbReference type="ARBA" id="ARBA00048366"/>
    </source>
</evidence>
<dbReference type="STRING" id="134287.A35E_00461"/>
<feature type="domain" description="YrdC-like" evidence="10">
    <location>
        <begin position="7"/>
        <end position="190"/>
    </location>
</feature>
<evidence type="ECO:0000256" key="7">
    <source>
        <dbReference type="ARBA" id="ARBA00022840"/>
    </source>
</evidence>
<evidence type="ECO:0000256" key="2">
    <source>
        <dbReference type="ARBA" id="ARBA00022490"/>
    </source>
</evidence>
<keyword evidence="12" id="KW-1185">Reference proteome</keyword>
<dbReference type="HOGENOM" id="CLU_031397_6_0_6"/>
<keyword evidence="5 9" id="KW-0548">Nucleotidyltransferase</keyword>
<dbReference type="EC" id="2.7.7.87" evidence="9"/>
<comment type="catalytic activity">
    <reaction evidence="8 9">
        <text>L-threonine + hydrogencarbonate + ATP = L-threonylcarbamoyladenylate + diphosphate + H2O</text>
        <dbReference type="Rhea" id="RHEA:36407"/>
        <dbReference type="ChEBI" id="CHEBI:15377"/>
        <dbReference type="ChEBI" id="CHEBI:17544"/>
        <dbReference type="ChEBI" id="CHEBI:30616"/>
        <dbReference type="ChEBI" id="CHEBI:33019"/>
        <dbReference type="ChEBI" id="CHEBI:57926"/>
        <dbReference type="ChEBI" id="CHEBI:73682"/>
        <dbReference type="EC" id="2.7.7.87"/>
    </reaction>
</comment>
<keyword evidence="7 9" id="KW-0067">ATP-binding</keyword>
<dbReference type="GO" id="GO:0003725">
    <property type="term" value="F:double-stranded RNA binding"/>
    <property type="evidence" value="ECO:0007669"/>
    <property type="project" value="InterPro"/>
</dbReference>
<proteinExistence type="inferred from homology"/>
<dbReference type="Proteomes" id="UP000003937">
    <property type="component" value="Chromosome"/>
</dbReference>
<dbReference type="PATRIC" id="fig|134287.3.peg.436"/>
<dbReference type="GO" id="GO:0000049">
    <property type="term" value="F:tRNA binding"/>
    <property type="evidence" value="ECO:0007669"/>
    <property type="project" value="TreeGrafter"/>
</dbReference>
<evidence type="ECO:0000256" key="1">
    <source>
        <dbReference type="ARBA" id="ARBA00004496"/>
    </source>
</evidence>
<evidence type="ECO:0000256" key="6">
    <source>
        <dbReference type="ARBA" id="ARBA00022741"/>
    </source>
</evidence>
<name>J3YTG9_9ENTR</name>
<dbReference type="PANTHER" id="PTHR17490:SF18">
    <property type="entry name" value="THREONYLCARBAMOYL-AMP SYNTHASE"/>
    <property type="match status" value="1"/>
</dbReference>
<keyword evidence="2 9" id="KW-0963">Cytoplasm</keyword>
<accession>J3YTG9</accession>
<dbReference type="FunFam" id="3.90.870.10:FF:000004">
    <property type="entry name" value="Threonylcarbamoyl-AMP synthase"/>
    <property type="match status" value="1"/>
</dbReference>
<keyword evidence="3 9" id="KW-0808">Transferase</keyword>
<dbReference type="GO" id="GO:0005737">
    <property type="term" value="C:cytoplasm"/>
    <property type="evidence" value="ECO:0007669"/>
    <property type="project" value="UniProtKB-SubCell"/>
</dbReference>
<dbReference type="KEGG" id="sehc:A35E_00461"/>
<evidence type="ECO:0000256" key="9">
    <source>
        <dbReference type="HAMAP-Rule" id="MF_01852"/>
    </source>
</evidence>
<dbReference type="HAMAP" id="MF_01852">
    <property type="entry name" value="TsaC"/>
    <property type="match status" value="1"/>
</dbReference>
<dbReference type="GO" id="GO:0005524">
    <property type="term" value="F:ATP binding"/>
    <property type="evidence" value="ECO:0007669"/>
    <property type="project" value="UniProtKB-UniRule"/>
</dbReference>
<evidence type="ECO:0000256" key="5">
    <source>
        <dbReference type="ARBA" id="ARBA00022695"/>
    </source>
</evidence>
<evidence type="ECO:0000313" key="11">
    <source>
        <dbReference type="EMBL" id="AFP85753.1"/>
    </source>
</evidence>
<comment type="function">
    <text evidence="9">Required for the formation of a threonylcarbamoyl group on adenosine at position 37 (t(6)A37) in tRNAs that read codons beginning with adenine. Catalyzes the conversion of L-threonine, HCO(3)(-)/CO(2) and ATP to give threonylcarbamoyl-AMP (TC-AMP) as the acyladenylate intermediate, with the release of diphosphate.</text>
</comment>
<gene>
    <name evidence="9" type="primary">tsaC</name>
    <name evidence="11" type="ORF">A35E_00461</name>
</gene>
<dbReference type="GO" id="GO:0006450">
    <property type="term" value="P:regulation of translational fidelity"/>
    <property type="evidence" value="ECO:0007669"/>
    <property type="project" value="TreeGrafter"/>
</dbReference>
<comment type="similarity">
    <text evidence="9">Belongs to the SUA5 family. TsaC subfamily.</text>
</comment>
<dbReference type="Pfam" id="PF01300">
    <property type="entry name" value="Sua5_yciO_yrdC"/>
    <property type="match status" value="1"/>
</dbReference>
<keyword evidence="4 9" id="KW-0819">tRNA processing</keyword>
<keyword evidence="6 9" id="KW-0547">Nucleotide-binding</keyword>
<dbReference type="InterPro" id="IPR006070">
    <property type="entry name" value="Sua5-like_dom"/>
</dbReference>
<organism evidence="11 12">
    <name type="scientific">secondary endosymbiont of Heteropsylla cubana</name>
    <dbReference type="NCBI Taxonomy" id="134287"/>
    <lineage>
        <taxon>Bacteria</taxon>
        <taxon>Pseudomonadati</taxon>
        <taxon>Pseudomonadota</taxon>
        <taxon>Gammaproteobacteria</taxon>
        <taxon>Enterobacterales</taxon>
        <taxon>Enterobacteriaceae</taxon>
        <taxon>aphid secondary symbionts</taxon>
    </lineage>
</organism>
<dbReference type="EMBL" id="CP003547">
    <property type="protein sequence ID" value="AFP85753.1"/>
    <property type="molecule type" value="Genomic_DNA"/>
</dbReference>
<evidence type="ECO:0000259" key="10">
    <source>
        <dbReference type="PROSITE" id="PS51163"/>
    </source>
</evidence>
<dbReference type="PANTHER" id="PTHR17490">
    <property type="entry name" value="SUA5"/>
    <property type="match status" value="1"/>
</dbReference>
<dbReference type="InterPro" id="IPR017945">
    <property type="entry name" value="DHBP_synth_RibB-like_a/b_dom"/>
</dbReference>
<dbReference type="RefSeq" id="WP_014889050.1">
    <property type="nucleotide sequence ID" value="NC_018420.1"/>
</dbReference>
<reference evidence="11 12" key="1">
    <citation type="journal article" date="2012" name="Mol. Biol. Evol.">
        <title>Genome reduction and co-evolution between the primary and secondary bacterial symbionts of psyllids.</title>
        <authorList>
            <person name="Sloan D.B."/>
            <person name="Moran N.A."/>
        </authorList>
    </citation>
    <scope>NUCLEOTIDE SEQUENCE [LARGE SCALE GENOMIC DNA]</scope>
    <source>
        <strain evidence="11">Hcub_S</strain>
    </source>
</reference>
<dbReference type="InterPro" id="IPR023535">
    <property type="entry name" value="TC-AMP_synthase"/>
</dbReference>
<dbReference type="OrthoDB" id="9814580at2"/>
<dbReference type="AlphaFoldDB" id="J3YTG9"/>
<dbReference type="PROSITE" id="PS51163">
    <property type="entry name" value="YRDC"/>
    <property type="match status" value="1"/>
</dbReference>
<dbReference type="InterPro" id="IPR050156">
    <property type="entry name" value="TC-AMP_synthase_SUA5"/>
</dbReference>
<dbReference type="SUPFAM" id="SSF55821">
    <property type="entry name" value="YrdC/RibB"/>
    <property type="match status" value="1"/>
</dbReference>
<dbReference type="Gene3D" id="3.90.870.10">
    <property type="entry name" value="DHBP synthase"/>
    <property type="match status" value="1"/>
</dbReference>
<protein>
    <recommendedName>
        <fullName evidence="9">Threonylcarbamoyl-AMP synthase</fullName>
        <shortName evidence="9">TC-AMP synthase</shortName>
        <ecNumber evidence="9">2.7.7.87</ecNumber>
    </recommendedName>
    <alternativeName>
        <fullName evidence="9">L-threonylcarbamoyladenylate synthase</fullName>
    </alternativeName>
    <alternativeName>
        <fullName evidence="9">t(6)A37 threonylcarbamoyladenosine biosynthesis protein TsaC</fullName>
    </alternativeName>
    <alternativeName>
        <fullName evidence="9">tRNA threonylcarbamoyladenosine biosynthesis protein TsaC</fullName>
    </alternativeName>
</protein>
<dbReference type="GO" id="GO:0002949">
    <property type="term" value="P:tRNA threonylcarbamoyladenosine modification"/>
    <property type="evidence" value="ECO:0007669"/>
    <property type="project" value="UniProtKB-UniRule"/>
</dbReference>